<evidence type="ECO:0000313" key="5">
    <source>
        <dbReference type="EMBL" id="MDX8129671.1"/>
    </source>
</evidence>
<evidence type="ECO:0000256" key="3">
    <source>
        <dbReference type="ARBA" id="ARBA00023145"/>
    </source>
</evidence>
<proteinExistence type="inferred from homology"/>
<sequence>MSKMRVASLSIAGVIVGGIALVIGLLLASLPAENGKVVLPGLSSQARVKSDAFGVPDIEATQREDAYRVLGYLHARDRLFQMELMRRKSAGRLAELFGAKALDADRKQRVYQMDRAAQRIVADLPPAQRLTLQAYVDGVNQFIGTARVLPPEFLALRHRPEPWRPEDSILVELAMFQTLNGQEQDERMVSVMTRALPQELVTFLTPDTDPYAKELVGGNLPRRFNPSIPLEALASLPGTDSTLALNQAVDAENVVSGSNNWVVAGSKTRDGRAMIASDMHLALNVPNIWYRADLSYGNRHIYGVTLPGAPAVILGGNDDVAWGFTNVTGDFLDLIRLDVDSVHPGQYRTPQGWQAFTEHQETIRVKGEPDVTLTLRDSEWGPVSDQDLLGQPVAIKWIALEPHFVDLGLMDMDQARNTQQAVAVMNRFGGPPQNVVIADRDGHIAWTYMGRFPKRRGFDGLISQSWADGNLAWDGSIPPDELPRLFDPADGFIVTANNRTLGRDYPYVIGHNWSLSYRAHRIEELLKNRSGLTEQDLLAIQLDTCSEILAFYQQLALDALSNPSAADDSLQKARNAIAAWDGYMQTGSIGAPILSEFRTRLAGAVFEKVVAAGQTLDPQFRYAWREMETPLRQLLTQRPKGVLNPRYQDDWQAMIVATLRQTVQALREKYPNVEPDQLTWGMTHPVNLRHPFSKVASALSGVLDMPAFDSDGCANVCVKVMDNAHGASERLVLSPSHPENALFHMPGGQSGHPLSAHYRDQQNFWRDGVALPLLSAEAGDVLHFVPR</sequence>
<protein>
    <submittedName>
        <fullName evidence="5">Penicillin acylase family protein</fullName>
        <ecNumber evidence="5">3.5.1.-</ecNumber>
    </submittedName>
</protein>
<dbReference type="EMBL" id="JAXARY010000024">
    <property type="protein sequence ID" value="MDX8129671.1"/>
    <property type="molecule type" value="Genomic_DNA"/>
</dbReference>
<evidence type="ECO:0000256" key="4">
    <source>
        <dbReference type="ARBA" id="ARBA00038735"/>
    </source>
</evidence>
<dbReference type="InterPro" id="IPR023343">
    <property type="entry name" value="Penicillin_amidase_dom1"/>
</dbReference>
<dbReference type="InterPro" id="IPR043147">
    <property type="entry name" value="Penicillin_amidase_A-knob"/>
</dbReference>
<accession>A0ABU4UKI1</accession>
<dbReference type="RefSeq" id="WP_319962765.1">
    <property type="nucleotide sequence ID" value="NZ_JAXARY010000024.1"/>
</dbReference>
<dbReference type="Proteomes" id="UP001284537">
    <property type="component" value="Unassembled WGS sequence"/>
</dbReference>
<comment type="similarity">
    <text evidence="1">Belongs to the peptidase S45 family.</text>
</comment>
<dbReference type="Gene3D" id="1.10.439.10">
    <property type="entry name" value="Penicillin Amidohydrolase, domain 1"/>
    <property type="match status" value="1"/>
</dbReference>
<organism evidence="5 6">
    <name type="scientific">Methylomonas defluvii</name>
    <dbReference type="NCBI Taxonomy" id="3045149"/>
    <lineage>
        <taxon>Bacteria</taxon>
        <taxon>Pseudomonadati</taxon>
        <taxon>Pseudomonadota</taxon>
        <taxon>Gammaproteobacteria</taxon>
        <taxon>Methylococcales</taxon>
        <taxon>Methylococcaceae</taxon>
        <taxon>Methylomonas</taxon>
    </lineage>
</organism>
<dbReference type="Gene3D" id="3.60.20.10">
    <property type="entry name" value="Glutamine Phosphoribosylpyrophosphate, subunit 1, domain 1"/>
    <property type="match status" value="1"/>
</dbReference>
<dbReference type="PANTHER" id="PTHR34218">
    <property type="entry name" value="PEPTIDASE S45 PENICILLIN AMIDASE"/>
    <property type="match status" value="1"/>
</dbReference>
<dbReference type="CDD" id="cd03747">
    <property type="entry name" value="Ntn_PGA_like"/>
    <property type="match status" value="1"/>
</dbReference>
<dbReference type="GO" id="GO:0016787">
    <property type="term" value="F:hydrolase activity"/>
    <property type="evidence" value="ECO:0007669"/>
    <property type="project" value="UniProtKB-KW"/>
</dbReference>
<keyword evidence="3" id="KW-0865">Zymogen</keyword>
<dbReference type="InterPro" id="IPR002692">
    <property type="entry name" value="S45"/>
</dbReference>
<gene>
    <name evidence="5" type="ORF">QLH52_20415</name>
</gene>
<dbReference type="PIRSF" id="PIRSF001227">
    <property type="entry name" value="Pen_acylase"/>
    <property type="match status" value="1"/>
</dbReference>
<reference evidence="5 6" key="1">
    <citation type="submission" date="2023-11" db="EMBL/GenBank/DDBJ databases">
        <authorList>
            <person name="Ouyang M.-Y."/>
        </authorList>
    </citation>
    <scope>NUCLEOTIDE SEQUENCE [LARGE SCALE GENOMIC DNA]</scope>
    <source>
        <strain evidence="5 6">OY6</strain>
    </source>
</reference>
<dbReference type="InterPro" id="IPR014395">
    <property type="entry name" value="Pen/GL7ACA/AHL_acylase"/>
</dbReference>
<dbReference type="EC" id="3.5.1.-" evidence="5"/>
<dbReference type="SUPFAM" id="SSF56235">
    <property type="entry name" value="N-terminal nucleophile aminohydrolases (Ntn hydrolases)"/>
    <property type="match status" value="1"/>
</dbReference>
<dbReference type="InterPro" id="IPR043146">
    <property type="entry name" value="Penicillin_amidase_N_B-knob"/>
</dbReference>
<keyword evidence="6" id="KW-1185">Reference proteome</keyword>
<comment type="caution">
    <text evidence="5">The sequence shown here is derived from an EMBL/GenBank/DDBJ whole genome shotgun (WGS) entry which is preliminary data.</text>
</comment>
<evidence type="ECO:0000313" key="6">
    <source>
        <dbReference type="Proteomes" id="UP001284537"/>
    </source>
</evidence>
<keyword evidence="2 5" id="KW-0378">Hydrolase</keyword>
<evidence type="ECO:0000256" key="1">
    <source>
        <dbReference type="ARBA" id="ARBA00006586"/>
    </source>
</evidence>
<dbReference type="PANTHER" id="PTHR34218:SF4">
    <property type="entry name" value="ACYL-HOMOSERINE LACTONE ACYLASE QUIP"/>
    <property type="match status" value="1"/>
</dbReference>
<dbReference type="Gene3D" id="2.30.120.10">
    <property type="match status" value="1"/>
</dbReference>
<dbReference type="Gene3D" id="1.10.1400.10">
    <property type="match status" value="1"/>
</dbReference>
<name>A0ABU4UKI1_9GAMM</name>
<evidence type="ECO:0000256" key="2">
    <source>
        <dbReference type="ARBA" id="ARBA00022801"/>
    </source>
</evidence>
<dbReference type="Pfam" id="PF01804">
    <property type="entry name" value="Penicil_amidase"/>
    <property type="match status" value="1"/>
</dbReference>
<comment type="subunit">
    <text evidence="4">Heterodimer of an alpha subunit and a beta subunit processed from the same precursor.</text>
</comment>
<dbReference type="InterPro" id="IPR029055">
    <property type="entry name" value="Ntn_hydrolases_N"/>
</dbReference>